<comment type="similarity">
    <text evidence="2">Belongs to the triosephosphate isomerase family.</text>
</comment>
<evidence type="ECO:0000256" key="1">
    <source>
        <dbReference type="ARBA" id="ARBA00023235"/>
    </source>
</evidence>
<comment type="subcellular location">
    <subcellularLocation>
        <location evidence="2">Cytoplasm</location>
    </subcellularLocation>
</comment>
<gene>
    <name evidence="3" type="ORF">CLV85_1792</name>
</gene>
<proteinExistence type="inferred from homology"/>
<dbReference type="EC" id="5.3.1.1" evidence="2"/>
<comment type="subunit">
    <text evidence="2">Homodimer.</text>
</comment>
<sequence length="272" mass="28837">MNNPGSITPVQVGVSLKMYFSHERAVDWCTAVAEIARTHEVVLSGAVELFVIPSFPSIPAAQQILKGLARVGAQNLSTEDVGALTGEVSGSVLTEIGCTVVEVGHAERRELFGETDAVVRAKTAAALRNKLRPVLCIGESHKSSAAEAAVECIRQLDDALRDADAHGYQGAITVAYEPHWAIGAPEPASAQHIQEVCTRLRAYARLLKLHPESSVIYGGSAGPGLFTELAGTVDGLFLGRFAHDPTAIRSILDEIGRITSDRTSDRPAVAGH</sequence>
<dbReference type="GO" id="GO:0005829">
    <property type="term" value="C:cytosol"/>
    <property type="evidence" value="ECO:0007669"/>
    <property type="project" value="TreeGrafter"/>
</dbReference>
<dbReference type="RefSeq" id="WP_229820200.1">
    <property type="nucleotide sequence ID" value="NZ_BMZU01000001.1"/>
</dbReference>
<keyword evidence="2" id="KW-0324">Glycolysis</keyword>
<comment type="pathway">
    <text evidence="2">Carbohydrate biosynthesis; gluconeogenesis.</text>
</comment>
<dbReference type="PROSITE" id="PS51440">
    <property type="entry name" value="TIM_2"/>
    <property type="match status" value="1"/>
</dbReference>
<keyword evidence="2" id="KW-0312">Gluconeogenesis</keyword>
<comment type="caution">
    <text evidence="3">The sequence shown here is derived from an EMBL/GenBank/DDBJ whole genome shotgun (WGS) entry which is preliminary data.</text>
</comment>
<dbReference type="GO" id="GO:0019563">
    <property type="term" value="P:glycerol catabolic process"/>
    <property type="evidence" value="ECO:0007669"/>
    <property type="project" value="TreeGrafter"/>
</dbReference>
<protein>
    <recommendedName>
        <fullName evidence="2">Triosephosphate isomerase</fullName>
        <ecNumber evidence="2">5.3.1.1</ecNumber>
    </recommendedName>
</protein>
<evidence type="ECO:0000313" key="3">
    <source>
        <dbReference type="EMBL" id="PJJ82590.1"/>
    </source>
</evidence>
<dbReference type="GO" id="GO:0046166">
    <property type="term" value="P:glyceraldehyde-3-phosphate biosynthetic process"/>
    <property type="evidence" value="ECO:0007669"/>
    <property type="project" value="TreeGrafter"/>
</dbReference>
<dbReference type="GO" id="GO:0004807">
    <property type="term" value="F:triose-phosphate isomerase activity"/>
    <property type="evidence" value="ECO:0007669"/>
    <property type="project" value="UniProtKB-EC"/>
</dbReference>
<name>A0A2M9DA86_9MICO</name>
<accession>A0A2M9DA86</accession>
<evidence type="ECO:0000256" key="2">
    <source>
        <dbReference type="RuleBase" id="RU363013"/>
    </source>
</evidence>
<dbReference type="InterPro" id="IPR013785">
    <property type="entry name" value="Aldolase_TIM"/>
</dbReference>
<dbReference type="SUPFAM" id="SSF51351">
    <property type="entry name" value="Triosephosphate isomerase (TIM)"/>
    <property type="match status" value="1"/>
</dbReference>
<dbReference type="Proteomes" id="UP000231742">
    <property type="component" value="Unassembled WGS sequence"/>
</dbReference>
<dbReference type="Pfam" id="PF00121">
    <property type="entry name" value="TIM"/>
    <property type="match status" value="1"/>
</dbReference>
<dbReference type="GO" id="GO:0006094">
    <property type="term" value="P:gluconeogenesis"/>
    <property type="evidence" value="ECO:0007669"/>
    <property type="project" value="UniProtKB-UniPathway"/>
</dbReference>
<keyword evidence="1 2" id="KW-0413">Isomerase</keyword>
<dbReference type="UniPathway" id="UPA00109">
    <property type="reaction ID" value="UER00189"/>
</dbReference>
<dbReference type="Gene3D" id="3.20.20.70">
    <property type="entry name" value="Aldolase class I"/>
    <property type="match status" value="1"/>
</dbReference>
<dbReference type="AlphaFoldDB" id="A0A2M9DA86"/>
<comment type="catalytic activity">
    <reaction evidence="2">
        <text>D-glyceraldehyde 3-phosphate = dihydroxyacetone phosphate</text>
        <dbReference type="Rhea" id="RHEA:18585"/>
        <dbReference type="ChEBI" id="CHEBI:57642"/>
        <dbReference type="ChEBI" id="CHEBI:59776"/>
        <dbReference type="EC" id="5.3.1.1"/>
    </reaction>
</comment>
<dbReference type="InterPro" id="IPR000652">
    <property type="entry name" value="Triosephosphate_isomerase"/>
</dbReference>
<reference evidence="3 4" key="1">
    <citation type="submission" date="2017-11" db="EMBL/GenBank/DDBJ databases">
        <title>Genomic Encyclopedia of Archaeal and Bacterial Type Strains, Phase II (KMG-II): From Individual Species to Whole Genera.</title>
        <authorList>
            <person name="Goeker M."/>
        </authorList>
    </citation>
    <scope>NUCLEOTIDE SEQUENCE [LARGE SCALE GENOMIC DNA]</scope>
    <source>
        <strain evidence="3 4">DSM 16400</strain>
    </source>
</reference>
<keyword evidence="4" id="KW-1185">Reference proteome</keyword>
<evidence type="ECO:0000313" key="4">
    <source>
        <dbReference type="Proteomes" id="UP000231742"/>
    </source>
</evidence>
<organism evidence="3 4">
    <name type="scientific">Salinibacterium amurskyense</name>
    <dbReference type="NCBI Taxonomy" id="205941"/>
    <lineage>
        <taxon>Bacteria</taxon>
        <taxon>Bacillati</taxon>
        <taxon>Actinomycetota</taxon>
        <taxon>Actinomycetes</taxon>
        <taxon>Micrococcales</taxon>
        <taxon>Microbacteriaceae</taxon>
        <taxon>Salinibacterium</taxon>
    </lineage>
</organism>
<dbReference type="PANTHER" id="PTHR21139">
    <property type="entry name" value="TRIOSEPHOSPHATE ISOMERASE"/>
    <property type="match status" value="1"/>
</dbReference>
<dbReference type="EMBL" id="PGFH01000001">
    <property type="protein sequence ID" value="PJJ82590.1"/>
    <property type="molecule type" value="Genomic_DNA"/>
</dbReference>
<keyword evidence="2" id="KW-0963">Cytoplasm</keyword>
<dbReference type="UniPathway" id="UPA00138"/>
<dbReference type="GO" id="GO:0006096">
    <property type="term" value="P:glycolytic process"/>
    <property type="evidence" value="ECO:0007669"/>
    <property type="project" value="UniProtKB-UniPathway"/>
</dbReference>
<dbReference type="CDD" id="cd00311">
    <property type="entry name" value="TIM"/>
    <property type="match status" value="1"/>
</dbReference>
<comment type="pathway">
    <text evidence="2">Carbohydrate degradation; glycolysis; D-glyceraldehyde 3-phosphate from glycerone phosphate: step 1/1.</text>
</comment>
<dbReference type="InterPro" id="IPR035990">
    <property type="entry name" value="TIM_sf"/>
</dbReference>
<dbReference type="PANTHER" id="PTHR21139:SF2">
    <property type="entry name" value="TRIOSEPHOSPHATE ISOMERASE"/>
    <property type="match status" value="1"/>
</dbReference>